<dbReference type="PANTHER" id="PTHR30349">
    <property type="entry name" value="PHAGE INTEGRASE-RELATED"/>
    <property type="match status" value="1"/>
</dbReference>
<dbReference type="SUPFAM" id="SSF56349">
    <property type="entry name" value="DNA breaking-rejoining enzymes"/>
    <property type="match status" value="1"/>
</dbReference>
<dbReference type="InterPro" id="IPR013762">
    <property type="entry name" value="Integrase-like_cat_sf"/>
</dbReference>
<evidence type="ECO:0000259" key="6">
    <source>
        <dbReference type="PROSITE" id="PS51898"/>
    </source>
</evidence>
<evidence type="ECO:0000256" key="1">
    <source>
        <dbReference type="ARBA" id="ARBA00022908"/>
    </source>
</evidence>
<dbReference type="PROSITE" id="PS51898">
    <property type="entry name" value="TYR_RECOMBINASE"/>
    <property type="match status" value="1"/>
</dbReference>
<proteinExistence type="predicted"/>
<dbReference type="GO" id="GO:0015074">
    <property type="term" value="P:DNA integration"/>
    <property type="evidence" value="ECO:0007669"/>
    <property type="project" value="UniProtKB-KW"/>
</dbReference>
<dbReference type="PROSITE" id="PS51900">
    <property type="entry name" value="CB"/>
    <property type="match status" value="1"/>
</dbReference>
<organism evidence="8 9">
    <name type="scientific">Natranaeroarchaeum aerophilus</name>
    <dbReference type="NCBI Taxonomy" id="2917711"/>
    <lineage>
        <taxon>Archaea</taxon>
        <taxon>Methanobacteriati</taxon>
        <taxon>Methanobacteriota</taxon>
        <taxon>Stenosarchaea group</taxon>
        <taxon>Halobacteria</taxon>
        <taxon>Halobacteriales</taxon>
        <taxon>Natronoarchaeaceae</taxon>
        <taxon>Natranaeroarchaeum</taxon>
    </lineage>
</organism>
<comment type="caution">
    <text evidence="8">The sequence shown here is derived from an EMBL/GenBank/DDBJ whole genome shotgun (WGS) entry which is preliminary data.</text>
</comment>
<feature type="compositionally biased region" description="Basic and acidic residues" evidence="5">
    <location>
        <begin position="364"/>
        <end position="375"/>
    </location>
</feature>
<dbReference type="Proteomes" id="UP001202674">
    <property type="component" value="Unassembled WGS sequence"/>
</dbReference>
<dbReference type="AlphaFoldDB" id="A0AAE3K4T0"/>
<dbReference type="Pfam" id="PF00589">
    <property type="entry name" value="Phage_integrase"/>
    <property type="match status" value="1"/>
</dbReference>
<dbReference type="CDD" id="cd00397">
    <property type="entry name" value="DNA_BRE_C"/>
    <property type="match status" value="1"/>
</dbReference>
<keyword evidence="9" id="KW-1185">Reference proteome</keyword>
<dbReference type="RefSeq" id="WP_250596332.1">
    <property type="nucleotide sequence ID" value="NZ_JAKRVY010000004.1"/>
</dbReference>
<dbReference type="EMBL" id="JAKRVY010000004">
    <property type="protein sequence ID" value="MCL9813717.1"/>
    <property type="molecule type" value="Genomic_DNA"/>
</dbReference>
<dbReference type="InterPro" id="IPR044068">
    <property type="entry name" value="CB"/>
</dbReference>
<name>A0AAE3K4T0_9EURY</name>
<feature type="domain" description="Tyr recombinase" evidence="6">
    <location>
        <begin position="193"/>
        <end position="372"/>
    </location>
</feature>
<protein>
    <submittedName>
        <fullName evidence="8">Site-specific integrase</fullName>
    </submittedName>
</protein>
<keyword evidence="1" id="KW-0229">DNA integration</keyword>
<reference evidence="8 9" key="1">
    <citation type="journal article" date="2022" name="Syst. Appl. Microbiol.">
        <title>Natronocalculus amylovorans gen. nov., sp. nov., and Natranaeroarchaeum aerophilus sp. nov., dominant culturable amylolytic natronoarchaea from hypersaline soda lakes in southwestern Siberia.</title>
        <authorList>
            <person name="Sorokin D.Y."/>
            <person name="Elcheninov A.G."/>
            <person name="Khizhniak T.V."/>
            <person name="Koenen M."/>
            <person name="Bale N.J."/>
            <person name="Damste J.S.S."/>
            <person name="Kublanov I.V."/>
        </authorList>
    </citation>
    <scope>NUCLEOTIDE SEQUENCE [LARGE SCALE GENOMIC DNA]</scope>
    <source>
        <strain evidence="8 9">AArc-St1-1</strain>
    </source>
</reference>
<dbReference type="InterPro" id="IPR011010">
    <property type="entry name" value="DNA_brk_join_enz"/>
</dbReference>
<dbReference type="Gene3D" id="1.10.443.10">
    <property type="entry name" value="Intergrase catalytic core"/>
    <property type="match status" value="1"/>
</dbReference>
<dbReference type="InterPro" id="IPR010998">
    <property type="entry name" value="Integrase_recombinase_N"/>
</dbReference>
<dbReference type="GO" id="GO:0003677">
    <property type="term" value="F:DNA binding"/>
    <property type="evidence" value="ECO:0007669"/>
    <property type="project" value="UniProtKB-UniRule"/>
</dbReference>
<gene>
    <name evidence="8" type="ORF">AArcSt11_08635</name>
</gene>
<evidence type="ECO:0000313" key="8">
    <source>
        <dbReference type="EMBL" id="MCL9813717.1"/>
    </source>
</evidence>
<feature type="region of interest" description="Disordered" evidence="5">
    <location>
        <begin position="350"/>
        <end position="375"/>
    </location>
</feature>
<dbReference type="InterPro" id="IPR050090">
    <property type="entry name" value="Tyrosine_recombinase_XerCD"/>
</dbReference>
<evidence type="ECO:0000256" key="2">
    <source>
        <dbReference type="ARBA" id="ARBA00023125"/>
    </source>
</evidence>
<dbReference type="PANTHER" id="PTHR30349:SF41">
    <property type="entry name" value="INTEGRASE_RECOMBINASE PROTEIN MJ0367-RELATED"/>
    <property type="match status" value="1"/>
</dbReference>
<evidence type="ECO:0000259" key="7">
    <source>
        <dbReference type="PROSITE" id="PS51900"/>
    </source>
</evidence>
<keyword evidence="3" id="KW-0233">DNA recombination</keyword>
<dbReference type="Gene3D" id="1.10.150.130">
    <property type="match status" value="1"/>
</dbReference>
<feature type="domain" description="Core-binding (CB)" evidence="7">
    <location>
        <begin position="31"/>
        <end position="124"/>
    </location>
</feature>
<dbReference type="InterPro" id="IPR002104">
    <property type="entry name" value="Integrase_catalytic"/>
</dbReference>
<sequence length="375" mass="44234">MNNDEQATTPLKGVTVVTENSEELLNERQLVDYRTQREHCLEWLLVFGKDPKHAEGYAKTTVKNRAYRMDQFYRWVWQEEGGYTSSVTLAHADGYLKHLARQENSNAHKSACRKAVMMLYKWRQHERGGEEWDPEITFSRKNQSTTPRDYLTREERPKIRDAALEYGSVPKRESVYGDERERWRAYLAQRFEKPKEELTEEDWERANSWKIPSLVSVSLDAGLRPIEVERARTSWVDLENGVLRIPREESSKNVENWIVSLRDQTIEMLEYWLEQRKVIDKYDDTDALWLTRRGNPYQSASLRSVLHTLCEYADISVENRQMSWYSIRHSVGTYMAREEGLAAAQTQLRHRSPETTMKYDQAPVEDRKNALDRMG</sequence>
<evidence type="ECO:0000313" key="9">
    <source>
        <dbReference type="Proteomes" id="UP001202674"/>
    </source>
</evidence>
<evidence type="ECO:0000256" key="3">
    <source>
        <dbReference type="ARBA" id="ARBA00023172"/>
    </source>
</evidence>
<accession>A0AAE3K4T0</accession>
<evidence type="ECO:0000256" key="4">
    <source>
        <dbReference type="PROSITE-ProRule" id="PRU01248"/>
    </source>
</evidence>
<evidence type="ECO:0000256" key="5">
    <source>
        <dbReference type="SAM" id="MobiDB-lite"/>
    </source>
</evidence>
<dbReference type="GO" id="GO:0006310">
    <property type="term" value="P:DNA recombination"/>
    <property type="evidence" value="ECO:0007669"/>
    <property type="project" value="UniProtKB-KW"/>
</dbReference>
<keyword evidence="2 4" id="KW-0238">DNA-binding</keyword>